<dbReference type="STRING" id="1314781.A0A166B6L6"/>
<dbReference type="Pfam" id="PF00331">
    <property type="entry name" value="Glyco_hydro_10"/>
    <property type="match status" value="1"/>
</dbReference>
<evidence type="ECO:0000256" key="4">
    <source>
        <dbReference type="ARBA" id="ARBA00023295"/>
    </source>
</evidence>
<organism evidence="10 11">
    <name type="scientific">Exidia glandulosa HHB12029</name>
    <dbReference type="NCBI Taxonomy" id="1314781"/>
    <lineage>
        <taxon>Eukaryota</taxon>
        <taxon>Fungi</taxon>
        <taxon>Dikarya</taxon>
        <taxon>Basidiomycota</taxon>
        <taxon>Agaricomycotina</taxon>
        <taxon>Agaricomycetes</taxon>
        <taxon>Auriculariales</taxon>
        <taxon>Exidiaceae</taxon>
        <taxon>Exidia</taxon>
    </lineage>
</organism>
<feature type="domain" description="GH10" evidence="9">
    <location>
        <begin position="40"/>
        <end position="328"/>
    </location>
</feature>
<gene>
    <name evidence="10" type="ORF">EXIGLDRAFT_763625</name>
</gene>
<keyword evidence="8" id="KW-0732">Signal</keyword>
<sequence>MKSSTAFLAAVLPSVAFGLISDKMKAKGKLYWGSALDPNTIAITQIANIAATGDFGCFTPENSGKWDATEPARGQFNFTGFDALVSFATSHGKLVRGHTLVWHSQLPAWVSAIGDAATLTSVIQNHVSTVMGRHKGQILAWDVVNEVFNDDGTFRNSVFFNLLGENFIDIAFKAARQADPNAKLFINDFNLDGPGKKIDAMVALIGRLKSRGVPIDGVGTQSHLILGQVGGVAGSIQRLATTGLQVAITELDVRIPKPVTAATLQQQQTDFNTVTKACLAVPQCVGITSWGVSDKTSWVDSTFPTFDSPLLFDDNFQKKPAYTGVDSALN</sequence>
<dbReference type="PANTHER" id="PTHR31490:SF76">
    <property type="entry name" value="ENDO-1,4-BETA-XYLANASE C"/>
    <property type="match status" value="1"/>
</dbReference>
<dbReference type="SUPFAM" id="SSF51445">
    <property type="entry name" value="(Trans)glycosidases"/>
    <property type="match status" value="1"/>
</dbReference>
<evidence type="ECO:0000256" key="3">
    <source>
        <dbReference type="ARBA" id="ARBA00023277"/>
    </source>
</evidence>
<keyword evidence="4 7" id="KW-0326">Glycosidase</keyword>
<dbReference type="EC" id="3.2.1.8" evidence="7"/>
<comment type="similarity">
    <text evidence="1 7">Belongs to the glycosyl hydrolase 10 (cellulase F) family.</text>
</comment>
<dbReference type="GO" id="GO:0031176">
    <property type="term" value="F:endo-1,4-beta-xylanase activity"/>
    <property type="evidence" value="ECO:0007669"/>
    <property type="project" value="UniProtKB-EC"/>
</dbReference>
<protein>
    <recommendedName>
        <fullName evidence="7">Beta-xylanase</fullName>
        <ecNumber evidence="7">3.2.1.8</ecNumber>
    </recommendedName>
</protein>
<dbReference type="AlphaFoldDB" id="A0A166B6L6"/>
<evidence type="ECO:0000256" key="1">
    <source>
        <dbReference type="ARBA" id="ARBA00007495"/>
    </source>
</evidence>
<dbReference type="PROSITE" id="PS51760">
    <property type="entry name" value="GH10_2"/>
    <property type="match status" value="1"/>
</dbReference>
<dbReference type="PRINTS" id="PR00134">
    <property type="entry name" value="GLHYDRLASE10"/>
</dbReference>
<evidence type="ECO:0000256" key="2">
    <source>
        <dbReference type="ARBA" id="ARBA00022801"/>
    </source>
</evidence>
<feature type="signal peptide" evidence="8">
    <location>
        <begin position="1"/>
        <end position="18"/>
    </location>
</feature>
<evidence type="ECO:0000313" key="11">
    <source>
        <dbReference type="Proteomes" id="UP000077266"/>
    </source>
</evidence>
<dbReference type="InterPro" id="IPR031158">
    <property type="entry name" value="GH10_AS"/>
</dbReference>
<dbReference type="GO" id="GO:0000272">
    <property type="term" value="P:polysaccharide catabolic process"/>
    <property type="evidence" value="ECO:0007669"/>
    <property type="project" value="UniProtKB-KW"/>
</dbReference>
<keyword evidence="3 7" id="KW-0119">Carbohydrate metabolism</keyword>
<dbReference type="Gene3D" id="3.20.20.80">
    <property type="entry name" value="Glycosidases"/>
    <property type="match status" value="1"/>
</dbReference>
<dbReference type="SMART" id="SM00633">
    <property type="entry name" value="Glyco_10"/>
    <property type="match status" value="1"/>
</dbReference>
<dbReference type="EMBL" id="KV425920">
    <property type="protein sequence ID" value="KZV98319.1"/>
    <property type="molecule type" value="Genomic_DNA"/>
</dbReference>
<evidence type="ECO:0000256" key="8">
    <source>
        <dbReference type="SAM" id="SignalP"/>
    </source>
</evidence>
<evidence type="ECO:0000313" key="10">
    <source>
        <dbReference type="EMBL" id="KZV98319.1"/>
    </source>
</evidence>
<feature type="active site" description="Nucleophile" evidence="6">
    <location>
        <position position="250"/>
    </location>
</feature>
<dbReference type="InterPro" id="IPR001000">
    <property type="entry name" value="GH10_dom"/>
</dbReference>
<dbReference type="PANTHER" id="PTHR31490">
    <property type="entry name" value="GLYCOSYL HYDROLASE"/>
    <property type="match status" value="1"/>
</dbReference>
<evidence type="ECO:0000256" key="5">
    <source>
        <dbReference type="ARBA" id="ARBA00023326"/>
    </source>
</evidence>
<comment type="catalytic activity">
    <reaction evidence="7">
        <text>Endohydrolysis of (1-&gt;4)-beta-D-xylosidic linkages in xylans.</text>
        <dbReference type="EC" id="3.2.1.8"/>
    </reaction>
</comment>
<dbReference type="InParanoid" id="A0A166B6L6"/>
<dbReference type="Proteomes" id="UP000077266">
    <property type="component" value="Unassembled WGS sequence"/>
</dbReference>
<evidence type="ECO:0000259" key="9">
    <source>
        <dbReference type="PROSITE" id="PS51760"/>
    </source>
</evidence>
<dbReference type="OrthoDB" id="3055998at2759"/>
<accession>A0A166B6L6</accession>
<keyword evidence="11" id="KW-1185">Reference proteome</keyword>
<reference evidence="10 11" key="1">
    <citation type="journal article" date="2016" name="Mol. Biol. Evol.">
        <title>Comparative Genomics of Early-Diverging Mushroom-Forming Fungi Provides Insights into the Origins of Lignocellulose Decay Capabilities.</title>
        <authorList>
            <person name="Nagy L.G."/>
            <person name="Riley R."/>
            <person name="Tritt A."/>
            <person name="Adam C."/>
            <person name="Daum C."/>
            <person name="Floudas D."/>
            <person name="Sun H."/>
            <person name="Yadav J.S."/>
            <person name="Pangilinan J."/>
            <person name="Larsson K.H."/>
            <person name="Matsuura K."/>
            <person name="Barry K."/>
            <person name="Labutti K."/>
            <person name="Kuo R."/>
            <person name="Ohm R.A."/>
            <person name="Bhattacharya S.S."/>
            <person name="Shirouzu T."/>
            <person name="Yoshinaga Y."/>
            <person name="Martin F.M."/>
            <person name="Grigoriev I.V."/>
            <person name="Hibbett D.S."/>
        </authorList>
    </citation>
    <scope>NUCLEOTIDE SEQUENCE [LARGE SCALE GENOMIC DNA]</scope>
    <source>
        <strain evidence="10 11">HHB12029</strain>
    </source>
</reference>
<name>A0A166B6L6_EXIGL</name>
<proteinExistence type="inferred from homology"/>
<dbReference type="InterPro" id="IPR017853">
    <property type="entry name" value="GH"/>
</dbReference>
<dbReference type="InterPro" id="IPR044846">
    <property type="entry name" value="GH10"/>
</dbReference>
<keyword evidence="2 7" id="KW-0378">Hydrolase</keyword>
<feature type="chain" id="PRO_5007871071" description="Beta-xylanase" evidence="8">
    <location>
        <begin position="19"/>
        <end position="330"/>
    </location>
</feature>
<evidence type="ECO:0000256" key="6">
    <source>
        <dbReference type="PROSITE-ProRule" id="PRU10061"/>
    </source>
</evidence>
<dbReference type="PROSITE" id="PS00591">
    <property type="entry name" value="GH10_1"/>
    <property type="match status" value="1"/>
</dbReference>
<keyword evidence="5 7" id="KW-0624">Polysaccharide degradation</keyword>
<evidence type="ECO:0000256" key="7">
    <source>
        <dbReference type="RuleBase" id="RU361174"/>
    </source>
</evidence>